<comment type="function">
    <text evidence="5">Involved in formation and maintenance of cell shape.</text>
</comment>
<feature type="domain" description="Rod shape-determining protein MreC beta-barrel core" evidence="8">
    <location>
        <begin position="123"/>
        <end position="275"/>
    </location>
</feature>
<comment type="similarity">
    <text evidence="1 5">Belongs to the MreC family.</text>
</comment>
<sequence>MRQFFENKKLVVVLLSVISSLSLIAFSTFGQESLPQPMTWVNDFTAMVARLISTPTNSIMQFGDSVTNLQNTYQENQQLKKQLSTLQSLEAQNTILKEENKQMTNLLKLKPTLVGKTVIAASVISRAPENWLDKLTIDVGSNNGVKENMSVMTDSGLIGRVSEVGPTSAKVSLVTSDQEDAVEIAAGVQSDDGIFYGVIDQYDSSHNRLIVNQIPKEAKIKEGNLVTTSGLGGVSPEGLIIGKVAKMEDDEFALAKRVYVEPAANFNDIRHVFVIMSQRSEPDTENPNASEEIPGANHQAQASQAGASNHAN</sequence>
<dbReference type="RefSeq" id="WP_064293110.1">
    <property type="nucleotide sequence ID" value="NZ_JASODG010000001.1"/>
</dbReference>
<dbReference type="GeneID" id="86971353"/>
<dbReference type="InterPro" id="IPR007221">
    <property type="entry name" value="MreC"/>
</dbReference>
<dbReference type="Proteomes" id="UP000251923">
    <property type="component" value="Unassembled WGS sequence"/>
</dbReference>
<dbReference type="Gene3D" id="2.40.10.340">
    <property type="entry name" value="Rod shape-determining protein MreC, domain 1"/>
    <property type="match status" value="1"/>
</dbReference>
<reference evidence="9 10" key="1">
    <citation type="submission" date="2018-04" db="EMBL/GenBank/DDBJ databases">
        <title>Aerococcus urinae genomes.</title>
        <authorList>
            <person name="Hilt E."/>
            <person name="Gilbert N.M."/>
            <person name="Thomas-White K."/>
            <person name="Putonti C."/>
            <person name="Lewis A.L."/>
            <person name="Visck K.L."/>
            <person name="Wolfe A.J."/>
        </authorList>
    </citation>
    <scope>NUCLEOTIDE SEQUENCE [LARGE SCALE GENOMIC DNA]</scope>
    <source>
        <strain evidence="9 10">UMB7480</strain>
    </source>
</reference>
<feature type="region of interest" description="Disordered" evidence="7">
    <location>
        <begin position="279"/>
        <end position="312"/>
    </location>
</feature>
<dbReference type="InterPro" id="IPR042175">
    <property type="entry name" value="Cell/Rod_MreC_2"/>
</dbReference>
<evidence type="ECO:0000313" key="10">
    <source>
        <dbReference type="Proteomes" id="UP000251923"/>
    </source>
</evidence>
<dbReference type="AlphaFoldDB" id="A0A178HFK1"/>
<dbReference type="Gene3D" id="2.40.10.350">
    <property type="entry name" value="Rod shape-determining protein MreC, domain 2"/>
    <property type="match status" value="1"/>
</dbReference>
<evidence type="ECO:0000256" key="1">
    <source>
        <dbReference type="ARBA" id="ARBA00009369"/>
    </source>
</evidence>
<evidence type="ECO:0000259" key="8">
    <source>
        <dbReference type="Pfam" id="PF04085"/>
    </source>
</evidence>
<dbReference type="GO" id="GO:0008360">
    <property type="term" value="P:regulation of cell shape"/>
    <property type="evidence" value="ECO:0007669"/>
    <property type="project" value="UniProtKB-KW"/>
</dbReference>
<dbReference type="Pfam" id="PF04085">
    <property type="entry name" value="MreC"/>
    <property type="match status" value="1"/>
</dbReference>
<feature type="compositionally biased region" description="Polar residues" evidence="7">
    <location>
        <begin position="298"/>
        <end position="312"/>
    </location>
</feature>
<dbReference type="InterPro" id="IPR055342">
    <property type="entry name" value="MreC_beta-barrel_core"/>
</dbReference>
<dbReference type="GO" id="GO:0005886">
    <property type="term" value="C:plasma membrane"/>
    <property type="evidence" value="ECO:0007669"/>
    <property type="project" value="TreeGrafter"/>
</dbReference>
<evidence type="ECO:0000313" key="9">
    <source>
        <dbReference type="EMBL" id="RAV78872.1"/>
    </source>
</evidence>
<dbReference type="EMBL" id="QMHM01000010">
    <property type="protein sequence ID" value="RAV78872.1"/>
    <property type="molecule type" value="Genomic_DNA"/>
</dbReference>
<keyword evidence="3 5" id="KW-0133">Cell shape</keyword>
<dbReference type="PANTHER" id="PTHR34138">
    <property type="entry name" value="CELL SHAPE-DETERMINING PROTEIN MREC"/>
    <property type="match status" value="1"/>
</dbReference>
<evidence type="ECO:0000256" key="3">
    <source>
        <dbReference type="ARBA" id="ARBA00022960"/>
    </source>
</evidence>
<organism evidence="9 10">
    <name type="scientific">Aerococcus urinae</name>
    <dbReference type="NCBI Taxonomy" id="1376"/>
    <lineage>
        <taxon>Bacteria</taxon>
        <taxon>Bacillati</taxon>
        <taxon>Bacillota</taxon>
        <taxon>Bacilli</taxon>
        <taxon>Lactobacillales</taxon>
        <taxon>Aerococcaceae</taxon>
        <taxon>Aerococcus</taxon>
    </lineage>
</organism>
<name>A0A178HFK1_9LACT</name>
<protein>
    <recommendedName>
        <fullName evidence="2 5">Cell shape-determining protein MreC</fullName>
    </recommendedName>
    <alternativeName>
        <fullName evidence="4 5">Cell shape protein MreC</fullName>
    </alternativeName>
</protein>
<evidence type="ECO:0000256" key="7">
    <source>
        <dbReference type="SAM" id="MobiDB-lite"/>
    </source>
</evidence>
<dbReference type="PIRSF" id="PIRSF038471">
    <property type="entry name" value="MreC"/>
    <property type="match status" value="1"/>
</dbReference>
<dbReference type="NCBIfam" id="TIGR00219">
    <property type="entry name" value="mreC"/>
    <property type="match status" value="1"/>
</dbReference>
<evidence type="ECO:0000256" key="5">
    <source>
        <dbReference type="PIRNR" id="PIRNR038471"/>
    </source>
</evidence>
<accession>A0A178HFK1</accession>
<evidence type="ECO:0000256" key="4">
    <source>
        <dbReference type="ARBA" id="ARBA00032089"/>
    </source>
</evidence>
<feature type="coiled-coil region" evidence="6">
    <location>
        <begin position="69"/>
        <end position="106"/>
    </location>
</feature>
<gene>
    <name evidence="9" type="primary">mreC</name>
    <name evidence="9" type="ORF">DBT54_06185</name>
</gene>
<comment type="caution">
    <text evidence="9">The sequence shown here is derived from an EMBL/GenBank/DDBJ whole genome shotgun (WGS) entry which is preliminary data.</text>
</comment>
<evidence type="ECO:0000256" key="6">
    <source>
        <dbReference type="SAM" id="Coils"/>
    </source>
</evidence>
<dbReference type="PANTHER" id="PTHR34138:SF1">
    <property type="entry name" value="CELL SHAPE-DETERMINING PROTEIN MREC"/>
    <property type="match status" value="1"/>
</dbReference>
<keyword evidence="6" id="KW-0175">Coiled coil</keyword>
<proteinExistence type="inferred from homology"/>
<dbReference type="InterPro" id="IPR042177">
    <property type="entry name" value="Cell/Rod_1"/>
</dbReference>
<evidence type="ECO:0000256" key="2">
    <source>
        <dbReference type="ARBA" id="ARBA00013855"/>
    </source>
</evidence>